<dbReference type="GO" id="GO:0004180">
    <property type="term" value="F:carboxypeptidase activity"/>
    <property type="evidence" value="ECO:0007669"/>
    <property type="project" value="UniProtKB-KW"/>
</dbReference>
<accession>A0A1E5VLU2</accession>
<keyword evidence="8" id="KW-0121">Carboxypeptidase</keyword>
<keyword evidence="7" id="KW-1133">Transmembrane helix</keyword>
<name>A0A1E5VLU2_9POAL</name>
<feature type="transmembrane region" description="Helical" evidence="7">
    <location>
        <begin position="206"/>
        <end position="224"/>
    </location>
</feature>
<dbReference type="PANTHER" id="PTHR11010">
    <property type="entry name" value="PROTEASE S28 PRO-X CARBOXYPEPTIDASE-RELATED"/>
    <property type="match status" value="1"/>
</dbReference>
<comment type="similarity">
    <text evidence="1">Belongs to the peptidase S28 family.</text>
</comment>
<keyword evidence="3" id="KW-0732">Signal</keyword>
<evidence type="ECO:0000256" key="7">
    <source>
        <dbReference type="SAM" id="Phobius"/>
    </source>
</evidence>
<dbReference type="InterPro" id="IPR029058">
    <property type="entry name" value="AB_hydrolase_fold"/>
</dbReference>
<evidence type="ECO:0000256" key="6">
    <source>
        <dbReference type="SAM" id="MobiDB-lite"/>
    </source>
</evidence>
<dbReference type="SUPFAM" id="SSF53474">
    <property type="entry name" value="alpha/beta-Hydrolases"/>
    <property type="match status" value="1"/>
</dbReference>
<feature type="region of interest" description="Disordered" evidence="6">
    <location>
        <begin position="508"/>
        <end position="528"/>
    </location>
</feature>
<protein>
    <submittedName>
        <fullName evidence="8">Lysosomal Pro-X carboxypeptidase</fullName>
    </submittedName>
</protein>
<dbReference type="InterPro" id="IPR042269">
    <property type="entry name" value="Ser_carbopepase_S28_SKS"/>
</dbReference>
<reference evidence="8 9" key="1">
    <citation type="submission" date="2016-09" db="EMBL/GenBank/DDBJ databases">
        <title>The draft genome of Dichanthelium oligosanthes: A C3 panicoid grass species.</title>
        <authorList>
            <person name="Studer A.J."/>
            <person name="Schnable J.C."/>
            <person name="Brutnell T.P."/>
        </authorList>
    </citation>
    <scope>NUCLEOTIDE SEQUENCE [LARGE SCALE GENOMIC DNA]</scope>
    <source>
        <strain evidence="9">cv. Kellogg 1175</strain>
        <tissue evidence="8">Leaf</tissue>
    </source>
</reference>
<keyword evidence="9" id="KW-1185">Reference proteome</keyword>
<evidence type="ECO:0000256" key="4">
    <source>
        <dbReference type="ARBA" id="ARBA00022801"/>
    </source>
</evidence>
<dbReference type="GO" id="GO:0006508">
    <property type="term" value="P:proteolysis"/>
    <property type="evidence" value="ECO:0007669"/>
    <property type="project" value="UniProtKB-KW"/>
</dbReference>
<keyword evidence="5" id="KW-0325">Glycoprotein</keyword>
<comment type="caution">
    <text evidence="8">The sequence shown here is derived from an EMBL/GenBank/DDBJ whole genome shotgun (WGS) entry which is preliminary data.</text>
</comment>
<evidence type="ECO:0000256" key="3">
    <source>
        <dbReference type="ARBA" id="ARBA00022729"/>
    </source>
</evidence>
<dbReference type="GO" id="GO:0008239">
    <property type="term" value="F:dipeptidyl-peptidase activity"/>
    <property type="evidence" value="ECO:0007669"/>
    <property type="project" value="TreeGrafter"/>
</dbReference>
<gene>
    <name evidence="8" type="ORF">BAE44_0012877</name>
</gene>
<feature type="transmembrane region" description="Helical" evidence="7">
    <location>
        <begin position="231"/>
        <end position="249"/>
    </location>
</feature>
<dbReference type="STRING" id="888268.A0A1E5VLU2"/>
<dbReference type="PANTHER" id="PTHR11010:SF118">
    <property type="entry name" value="OS11G0156200 PROTEIN"/>
    <property type="match status" value="1"/>
</dbReference>
<keyword evidence="4" id="KW-0378">Hydrolase</keyword>
<keyword evidence="2" id="KW-0645">Protease</keyword>
<evidence type="ECO:0000256" key="5">
    <source>
        <dbReference type="ARBA" id="ARBA00023180"/>
    </source>
</evidence>
<organism evidence="8 9">
    <name type="scientific">Dichanthelium oligosanthes</name>
    <dbReference type="NCBI Taxonomy" id="888268"/>
    <lineage>
        <taxon>Eukaryota</taxon>
        <taxon>Viridiplantae</taxon>
        <taxon>Streptophyta</taxon>
        <taxon>Embryophyta</taxon>
        <taxon>Tracheophyta</taxon>
        <taxon>Spermatophyta</taxon>
        <taxon>Magnoliopsida</taxon>
        <taxon>Liliopsida</taxon>
        <taxon>Poales</taxon>
        <taxon>Poaceae</taxon>
        <taxon>PACMAD clade</taxon>
        <taxon>Panicoideae</taxon>
        <taxon>Panicodae</taxon>
        <taxon>Paniceae</taxon>
        <taxon>Dichantheliinae</taxon>
        <taxon>Dichanthelium</taxon>
    </lineage>
</organism>
<feature type="compositionally biased region" description="Low complexity" evidence="6">
    <location>
        <begin position="518"/>
        <end position="528"/>
    </location>
</feature>
<evidence type="ECO:0000256" key="2">
    <source>
        <dbReference type="ARBA" id="ARBA00022670"/>
    </source>
</evidence>
<keyword evidence="7" id="KW-0472">Membrane</keyword>
<proteinExistence type="inferred from homology"/>
<dbReference type="Gene3D" id="3.40.50.1820">
    <property type="entry name" value="alpha/beta hydrolase"/>
    <property type="match status" value="1"/>
</dbReference>
<evidence type="ECO:0000256" key="1">
    <source>
        <dbReference type="ARBA" id="ARBA00011079"/>
    </source>
</evidence>
<dbReference type="OrthoDB" id="2130629at2759"/>
<dbReference type="Pfam" id="PF05577">
    <property type="entry name" value="Peptidase_S28"/>
    <property type="match status" value="1"/>
</dbReference>
<dbReference type="GO" id="GO:0070008">
    <property type="term" value="F:serine-type exopeptidase activity"/>
    <property type="evidence" value="ECO:0007669"/>
    <property type="project" value="InterPro"/>
</dbReference>
<sequence length="619" mass="67656">MVQYQTRHSTQRLDYFKTAPARIVLVTERMIAAAFLFLLVSCHAASSAKLPPTLASHYSRARSVMAGDDAGVAVSPMVQYQTRHYTQRLDHFNAAPASYGTFQQRYLINDTFWGGKTAPIFLYAGNEGDIELFTNNTGFMWESAPRFGAMLVFVEHRYYGKSMPFGGNKEAAYKDAGTKGYLTVTQALADYASFVLSLKANLSAPAAPVLVFGGSYGGMLAVWMRQKYPHIVMGAVASSAPILSFYGLVDPYAFYDRMTDDFKSESKHCYDVLRNSWSELDNLVATKEGSARLKRTFNMCNGSSVEDIPNLLESAVVYAAMTDYPTPSGFLAPLPAYPVREMCRAVDHPSSGGNDTLSRVHAAMSVYYNHTGAAACFRGEEEDDPYGMYDGWNWQACTEMVLMTYGLNNDSILQPPWPFNFTDVVDSCRNSTGLPPRPYWIETEFGGFDIGNVLKKSASNILFFNGLRDPWSTGGVLKSISDSIIALVEPKGERPSITQAVHANASSLEGGLSPWRDAQASTPRAPPAAAAAATMATSVGGRELRRASQVGEREDQPAPVLNADHGAQQQRRQAAADAPAGLGMAPAARYLAYASLGHHPICWTAASCYWMYSYVPVRG</sequence>
<dbReference type="InterPro" id="IPR008758">
    <property type="entry name" value="Peptidase_S28"/>
</dbReference>
<dbReference type="Proteomes" id="UP000095767">
    <property type="component" value="Unassembled WGS sequence"/>
</dbReference>
<dbReference type="EMBL" id="LWDX02035438">
    <property type="protein sequence ID" value="OEL26103.1"/>
    <property type="molecule type" value="Genomic_DNA"/>
</dbReference>
<dbReference type="AlphaFoldDB" id="A0A1E5VLU2"/>
<keyword evidence="7" id="KW-0812">Transmembrane</keyword>
<evidence type="ECO:0000313" key="9">
    <source>
        <dbReference type="Proteomes" id="UP000095767"/>
    </source>
</evidence>
<dbReference type="Gene3D" id="1.20.120.980">
    <property type="entry name" value="Serine carboxypeptidase S28, SKS domain"/>
    <property type="match status" value="1"/>
</dbReference>
<evidence type="ECO:0000313" key="8">
    <source>
        <dbReference type="EMBL" id="OEL26103.1"/>
    </source>
</evidence>
<dbReference type="FunFam" id="1.20.120.980:FF:000001">
    <property type="entry name" value="Dipeptidyl peptidase 7"/>
    <property type="match status" value="1"/>
</dbReference>